<comment type="caution">
    <text evidence="1">The sequence shown here is derived from an EMBL/GenBank/DDBJ whole genome shotgun (WGS) entry which is preliminary data.</text>
</comment>
<protein>
    <submittedName>
        <fullName evidence="1">Uncharacterized protein</fullName>
    </submittedName>
</protein>
<dbReference type="AlphaFoldDB" id="A0AAI9V804"/>
<dbReference type="Proteomes" id="UP001239213">
    <property type="component" value="Unassembled WGS sequence"/>
</dbReference>
<feature type="non-terminal residue" evidence="1">
    <location>
        <position position="1"/>
    </location>
</feature>
<keyword evidence="2" id="KW-1185">Reference proteome</keyword>
<name>A0AAI9V804_9PEZI</name>
<proteinExistence type="predicted"/>
<reference evidence="1" key="1">
    <citation type="submission" date="2016-11" db="EMBL/GenBank/DDBJ databases">
        <title>The genome sequence of Colletotrichum cuscutae.</title>
        <authorList>
            <person name="Baroncelli R."/>
        </authorList>
    </citation>
    <scope>NUCLEOTIDE SEQUENCE</scope>
    <source>
        <strain evidence="1">IMI 304802</strain>
    </source>
</reference>
<gene>
    <name evidence="1" type="ORF">CCUS01_06373</name>
</gene>
<accession>A0AAI9V804</accession>
<dbReference type="EMBL" id="MPDP01000224">
    <property type="protein sequence ID" value="KAK1470608.1"/>
    <property type="molecule type" value="Genomic_DNA"/>
</dbReference>
<evidence type="ECO:0000313" key="2">
    <source>
        <dbReference type="Proteomes" id="UP001239213"/>
    </source>
</evidence>
<sequence>DANKTNWKDAFLFFYWGLHDEDIDSLIAGKVTYDNFIVELLKGERLLLNTLSRPRSWNHLLWHLIRSSLYQTGKKLGLDLGENSSKSNYDWLHGSPSETKEPWVNWMELFDIYSEQFDYYERSDYENDQNQIFWVLECLEDRAFQNVAWNLTTTEAWISSPYLLKFENFRGHRLDWAVSLPVNRASSSELGLAHILDLEEGFIICRIVTIGAST</sequence>
<evidence type="ECO:0000313" key="1">
    <source>
        <dbReference type="EMBL" id="KAK1470608.1"/>
    </source>
</evidence>
<organism evidence="1 2">
    <name type="scientific">Colletotrichum cuscutae</name>
    <dbReference type="NCBI Taxonomy" id="1209917"/>
    <lineage>
        <taxon>Eukaryota</taxon>
        <taxon>Fungi</taxon>
        <taxon>Dikarya</taxon>
        <taxon>Ascomycota</taxon>
        <taxon>Pezizomycotina</taxon>
        <taxon>Sordariomycetes</taxon>
        <taxon>Hypocreomycetidae</taxon>
        <taxon>Glomerellales</taxon>
        <taxon>Glomerellaceae</taxon>
        <taxon>Colletotrichum</taxon>
        <taxon>Colletotrichum acutatum species complex</taxon>
    </lineage>
</organism>